<evidence type="ECO:0000313" key="3">
    <source>
        <dbReference type="EMBL" id="PYE15944.1"/>
    </source>
</evidence>
<dbReference type="PRINTS" id="PR00080">
    <property type="entry name" value="SDRFAMILY"/>
</dbReference>
<sequence>MKDLWNAADVPDQKDRVAVITGGGTGLGYQIALVLAGRGAHAVLAVRDVTKGKAAAERILAIHPQAEVSVQILDLASQRSVEDAGTELSSRYPRIDLLINNAGVMFPPRTVTVDGFELQFATNHLGHFALTGLLIGNMLPVTGSRVITVSSLGHKARGAIDFDDLNSEKKYSAGGAYAQSKLANLLFTYELDQRLAARAHATTIAVAAHPGGANTDLTRHTPAKLRWLQALAARFLFQSAEMGALPPLRAATDPAVTGSQYYGPDGFMEQRGHPVLVTSNAKSHNEEVAQRLWAVSEKLTGVHYPV</sequence>
<proteinExistence type="inferred from homology"/>
<dbReference type="OrthoDB" id="4449798at2"/>
<dbReference type="SUPFAM" id="SSF51735">
    <property type="entry name" value="NAD(P)-binding Rossmann-fold domains"/>
    <property type="match status" value="1"/>
</dbReference>
<dbReference type="PANTHER" id="PTHR43157">
    <property type="entry name" value="PHOSPHATIDYLINOSITOL-GLYCAN BIOSYNTHESIS CLASS F PROTEIN-RELATED"/>
    <property type="match status" value="1"/>
</dbReference>
<dbReference type="Proteomes" id="UP000247591">
    <property type="component" value="Unassembled WGS sequence"/>
</dbReference>
<dbReference type="InterPro" id="IPR036291">
    <property type="entry name" value="NAD(P)-bd_dom_sf"/>
</dbReference>
<dbReference type="AlphaFoldDB" id="A0A318RTN4"/>
<keyword evidence="4" id="KW-1185">Reference proteome</keyword>
<name>A0A318RTN4_WILLI</name>
<organism evidence="3 4">
    <name type="scientific">Williamsia limnetica</name>
    <dbReference type="NCBI Taxonomy" id="882452"/>
    <lineage>
        <taxon>Bacteria</taxon>
        <taxon>Bacillati</taxon>
        <taxon>Actinomycetota</taxon>
        <taxon>Actinomycetes</taxon>
        <taxon>Mycobacteriales</taxon>
        <taxon>Nocardiaceae</taxon>
        <taxon>Williamsia</taxon>
    </lineage>
</organism>
<dbReference type="PRINTS" id="PR00081">
    <property type="entry name" value="GDHRDH"/>
</dbReference>
<dbReference type="RefSeq" id="WP_110470576.1">
    <property type="nucleotide sequence ID" value="NZ_QJSP01000009.1"/>
</dbReference>
<gene>
    <name evidence="3" type="ORF">DFR67_109172</name>
</gene>
<dbReference type="InterPro" id="IPR002347">
    <property type="entry name" value="SDR_fam"/>
</dbReference>
<dbReference type="EMBL" id="QJSP01000009">
    <property type="protein sequence ID" value="PYE15944.1"/>
    <property type="molecule type" value="Genomic_DNA"/>
</dbReference>
<dbReference type="GO" id="GO:0016491">
    <property type="term" value="F:oxidoreductase activity"/>
    <property type="evidence" value="ECO:0007669"/>
    <property type="project" value="UniProtKB-KW"/>
</dbReference>
<protein>
    <recommendedName>
        <fullName evidence="5">NAD(P)-dependent dehydrogenase (Short-subunit alcohol dehydrogenase family)</fullName>
    </recommendedName>
</protein>
<evidence type="ECO:0000256" key="2">
    <source>
        <dbReference type="RuleBase" id="RU000363"/>
    </source>
</evidence>
<comment type="caution">
    <text evidence="3">The sequence shown here is derived from an EMBL/GenBank/DDBJ whole genome shotgun (WGS) entry which is preliminary data.</text>
</comment>
<dbReference type="PANTHER" id="PTHR43157:SF31">
    <property type="entry name" value="PHOSPHATIDYLINOSITOL-GLYCAN BIOSYNTHESIS CLASS F PROTEIN"/>
    <property type="match status" value="1"/>
</dbReference>
<dbReference type="CDD" id="cd05327">
    <property type="entry name" value="retinol-DH_like_SDR_c_like"/>
    <property type="match status" value="1"/>
</dbReference>
<reference evidence="3 4" key="1">
    <citation type="submission" date="2018-06" db="EMBL/GenBank/DDBJ databases">
        <title>Genomic Encyclopedia of Type Strains, Phase IV (KMG-IV): sequencing the most valuable type-strain genomes for metagenomic binning, comparative biology and taxonomic classification.</title>
        <authorList>
            <person name="Goeker M."/>
        </authorList>
    </citation>
    <scope>NUCLEOTIDE SEQUENCE [LARGE SCALE GENOMIC DNA]</scope>
    <source>
        <strain evidence="3 4">DSM 45521</strain>
    </source>
</reference>
<dbReference type="Pfam" id="PF00106">
    <property type="entry name" value="adh_short"/>
    <property type="match status" value="1"/>
</dbReference>
<evidence type="ECO:0008006" key="5">
    <source>
        <dbReference type="Google" id="ProtNLM"/>
    </source>
</evidence>
<dbReference type="Gene3D" id="3.40.50.720">
    <property type="entry name" value="NAD(P)-binding Rossmann-like Domain"/>
    <property type="match status" value="1"/>
</dbReference>
<comment type="similarity">
    <text evidence="2">Belongs to the short-chain dehydrogenases/reductases (SDR) family.</text>
</comment>
<evidence type="ECO:0000256" key="1">
    <source>
        <dbReference type="ARBA" id="ARBA00023002"/>
    </source>
</evidence>
<dbReference type="NCBIfam" id="NF004846">
    <property type="entry name" value="PRK06197.1"/>
    <property type="match status" value="1"/>
</dbReference>
<keyword evidence="1" id="KW-0560">Oxidoreductase</keyword>
<accession>A0A318RTN4</accession>
<evidence type="ECO:0000313" key="4">
    <source>
        <dbReference type="Proteomes" id="UP000247591"/>
    </source>
</evidence>